<evidence type="ECO:0000313" key="4">
    <source>
        <dbReference type="Proteomes" id="UP000481153"/>
    </source>
</evidence>
<feature type="chain" id="PRO_5026131013" evidence="2">
    <location>
        <begin position="19"/>
        <end position="269"/>
    </location>
</feature>
<dbReference type="AlphaFoldDB" id="A0A6G0WCD3"/>
<keyword evidence="4" id="KW-1185">Reference proteome</keyword>
<comment type="caution">
    <text evidence="3">The sequence shown here is derived from an EMBL/GenBank/DDBJ whole genome shotgun (WGS) entry which is preliminary data.</text>
</comment>
<proteinExistence type="predicted"/>
<feature type="signal peptide" evidence="2">
    <location>
        <begin position="1"/>
        <end position="18"/>
    </location>
</feature>
<name>A0A6G0WCD3_9STRA</name>
<dbReference type="EMBL" id="VJMJ01000250">
    <property type="protein sequence ID" value="KAF0725105.1"/>
    <property type="molecule type" value="Genomic_DNA"/>
</dbReference>
<sequence length="269" mass="29608">MRLVVAMTIVLSMFGVQAERILTTCRNASTGNSNPCVNDTVQGKTIDLPFTTGWTEGYFTYDFSHLELTSIETWPSMPTIIDLSSNNLTNLQVAASNFPYYDIQVGIIDLRGNPNLVLTVDSGVYSRLNYNTFYLGMDQPSNSMAALKACWGNQSFVRPIQTFALHYSIGGLGYGYDNDWKLVNVCCLGCTEPYTLVHTRAPTPKPTRGPAFGIENPKARTGVTVIVVIASIALFALLVTLAKKFIDKRRLARNPTPTTTGQAPYVEQL</sequence>
<protein>
    <submittedName>
        <fullName evidence="3">Uncharacterized protein</fullName>
    </submittedName>
</protein>
<keyword evidence="1" id="KW-0812">Transmembrane</keyword>
<dbReference type="Proteomes" id="UP000481153">
    <property type="component" value="Unassembled WGS sequence"/>
</dbReference>
<evidence type="ECO:0000313" key="3">
    <source>
        <dbReference type="EMBL" id="KAF0725105.1"/>
    </source>
</evidence>
<reference evidence="3 4" key="1">
    <citation type="submission" date="2019-07" db="EMBL/GenBank/DDBJ databases">
        <title>Genomics analysis of Aphanomyces spp. identifies a new class of oomycete effector associated with host adaptation.</title>
        <authorList>
            <person name="Gaulin E."/>
        </authorList>
    </citation>
    <scope>NUCLEOTIDE SEQUENCE [LARGE SCALE GENOMIC DNA]</scope>
    <source>
        <strain evidence="3 4">ATCC 201684</strain>
    </source>
</reference>
<keyword evidence="1" id="KW-0472">Membrane</keyword>
<keyword evidence="2" id="KW-0732">Signal</keyword>
<gene>
    <name evidence="3" type="ORF">Ae201684_016337</name>
</gene>
<accession>A0A6G0WCD3</accession>
<evidence type="ECO:0000256" key="1">
    <source>
        <dbReference type="SAM" id="Phobius"/>
    </source>
</evidence>
<feature type="transmembrane region" description="Helical" evidence="1">
    <location>
        <begin position="222"/>
        <end position="242"/>
    </location>
</feature>
<organism evidence="3 4">
    <name type="scientific">Aphanomyces euteiches</name>
    <dbReference type="NCBI Taxonomy" id="100861"/>
    <lineage>
        <taxon>Eukaryota</taxon>
        <taxon>Sar</taxon>
        <taxon>Stramenopiles</taxon>
        <taxon>Oomycota</taxon>
        <taxon>Saprolegniomycetes</taxon>
        <taxon>Saprolegniales</taxon>
        <taxon>Verrucalvaceae</taxon>
        <taxon>Aphanomyces</taxon>
    </lineage>
</organism>
<dbReference type="VEuPathDB" id="FungiDB:AeMF1_020270"/>
<keyword evidence="1" id="KW-1133">Transmembrane helix</keyword>
<evidence type="ECO:0000256" key="2">
    <source>
        <dbReference type="SAM" id="SignalP"/>
    </source>
</evidence>